<sequence length="94" mass="10908">MAPRRAFVKAANPYSHELIHRPINLVNYELLRFVTFYDFTRIGYAARRTTFYASGTSCSVVDWSLPIDITTARQPKDLAFGFGFPKERKNWTDD</sequence>
<evidence type="ECO:0000313" key="4">
    <source>
        <dbReference type="Proteomes" id="UP001372834"/>
    </source>
</evidence>
<reference evidence="1 4" key="1">
    <citation type="submission" date="2023-10" db="EMBL/GenBank/DDBJ databases">
        <title>Genomes of two closely related lineages of the louse Polyplax serrata with different host specificities.</title>
        <authorList>
            <person name="Martinu J."/>
            <person name="Tarabai H."/>
            <person name="Stefka J."/>
            <person name="Hypsa V."/>
        </authorList>
    </citation>
    <scope>NUCLEOTIDE SEQUENCE [LARGE SCALE GENOMIC DNA]</scope>
    <source>
        <strain evidence="2">98ZLc_SE</strain>
        <strain evidence="1">HR10_N</strain>
    </source>
</reference>
<evidence type="ECO:0000313" key="3">
    <source>
        <dbReference type="Proteomes" id="UP001359485"/>
    </source>
</evidence>
<protein>
    <submittedName>
        <fullName evidence="1">Uncharacterized protein</fullName>
    </submittedName>
</protein>
<dbReference type="Proteomes" id="UP001359485">
    <property type="component" value="Unassembled WGS sequence"/>
</dbReference>
<name>A0AAN8S069_POLSC</name>
<proteinExistence type="predicted"/>
<dbReference type="EMBL" id="JAWJWE010000040">
    <property type="protein sequence ID" value="KAK6619482.1"/>
    <property type="molecule type" value="Genomic_DNA"/>
</dbReference>
<comment type="caution">
    <text evidence="1">The sequence shown here is derived from an EMBL/GenBank/DDBJ whole genome shotgun (WGS) entry which is preliminary data.</text>
</comment>
<accession>A0AAN8S069</accession>
<evidence type="ECO:0000313" key="2">
    <source>
        <dbReference type="EMBL" id="KAK6630363.1"/>
    </source>
</evidence>
<dbReference type="AlphaFoldDB" id="A0AAN8S069"/>
<evidence type="ECO:0000313" key="1">
    <source>
        <dbReference type="EMBL" id="KAK6619482.1"/>
    </source>
</evidence>
<keyword evidence="3" id="KW-1185">Reference proteome</keyword>
<organism evidence="1 4">
    <name type="scientific">Polyplax serrata</name>
    <name type="common">Common mouse louse</name>
    <dbReference type="NCBI Taxonomy" id="468196"/>
    <lineage>
        <taxon>Eukaryota</taxon>
        <taxon>Metazoa</taxon>
        <taxon>Ecdysozoa</taxon>
        <taxon>Arthropoda</taxon>
        <taxon>Hexapoda</taxon>
        <taxon>Insecta</taxon>
        <taxon>Pterygota</taxon>
        <taxon>Neoptera</taxon>
        <taxon>Paraneoptera</taxon>
        <taxon>Psocodea</taxon>
        <taxon>Troctomorpha</taxon>
        <taxon>Phthiraptera</taxon>
        <taxon>Anoplura</taxon>
        <taxon>Polyplacidae</taxon>
        <taxon>Polyplax</taxon>
    </lineage>
</organism>
<dbReference type="Proteomes" id="UP001372834">
    <property type="component" value="Unassembled WGS sequence"/>
</dbReference>
<dbReference type="EMBL" id="JAWJWF010000008">
    <property type="protein sequence ID" value="KAK6630363.1"/>
    <property type="molecule type" value="Genomic_DNA"/>
</dbReference>
<gene>
    <name evidence="1" type="ORF">RUM43_012239</name>
    <name evidence="2" type="ORF">RUM44_005030</name>
</gene>